<comment type="caution">
    <text evidence="2">The sequence shown here is derived from an EMBL/GenBank/DDBJ whole genome shotgun (WGS) entry which is preliminary data.</text>
</comment>
<dbReference type="HOGENOM" id="CLU_3203723_0_0_10"/>
<evidence type="ECO:0000313" key="3">
    <source>
        <dbReference type="Proteomes" id="UP000003327"/>
    </source>
</evidence>
<proteinExistence type="predicted"/>
<protein>
    <submittedName>
        <fullName evidence="2">Uncharacterized protein</fullName>
    </submittedName>
</protein>
<evidence type="ECO:0000313" key="2">
    <source>
        <dbReference type="EMBL" id="EEX17528.1"/>
    </source>
</evidence>
<organism evidence="2 3">
    <name type="scientific">Prevotella veroralis F0319</name>
    <dbReference type="NCBI Taxonomy" id="649761"/>
    <lineage>
        <taxon>Bacteria</taxon>
        <taxon>Pseudomonadati</taxon>
        <taxon>Bacteroidota</taxon>
        <taxon>Bacteroidia</taxon>
        <taxon>Bacteroidales</taxon>
        <taxon>Prevotellaceae</taxon>
        <taxon>Prevotella</taxon>
    </lineage>
</organism>
<dbReference type="Proteomes" id="UP000003327">
    <property type="component" value="Unassembled WGS sequence"/>
</dbReference>
<reference evidence="2 3" key="1">
    <citation type="submission" date="2009-09" db="EMBL/GenBank/DDBJ databases">
        <authorList>
            <person name="Weinstock G."/>
            <person name="Sodergren E."/>
            <person name="Clifton S."/>
            <person name="Fulton L."/>
            <person name="Fulton B."/>
            <person name="Courtney L."/>
            <person name="Fronick C."/>
            <person name="Harrison M."/>
            <person name="Strong C."/>
            <person name="Farmer C."/>
            <person name="Delahaunty K."/>
            <person name="Markovic C."/>
            <person name="Hall O."/>
            <person name="Minx P."/>
            <person name="Tomlinson C."/>
            <person name="Mitreva M."/>
            <person name="Nelson J."/>
            <person name="Hou S."/>
            <person name="Wollam A."/>
            <person name="Pepin K.H."/>
            <person name="Johnson M."/>
            <person name="Bhonagiri V."/>
            <person name="Nash W.E."/>
            <person name="Warren W."/>
            <person name="Chinwalla A."/>
            <person name="Mardis E.R."/>
            <person name="Wilson R.K."/>
        </authorList>
    </citation>
    <scope>NUCLEOTIDE SEQUENCE [LARGE SCALE GENOMIC DNA]</scope>
    <source>
        <strain evidence="2 3">F0319</strain>
    </source>
</reference>
<gene>
    <name evidence="2" type="ORF">HMPREF0973_02578</name>
</gene>
<feature type="region of interest" description="Disordered" evidence="1">
    <location>
        <begin position="1"/>
        <end position="20"/>
    </location>
</feature>
<accession>C9MSF9</accession>
<name>C9MSF9_9BACT</name>
<dbReference type="AlphaFoldDB" id="C9MSF9"/>
<dbReference type="STRING" id="649761.HMPREF0973_02578"/>
<evidence type="ECO:0000256" key="1">
    <source>
        <dbReference type="SAM" id="MobiDB-lite"/>
    </source>
</evidence>
<sequence>MLKPHPASPKGRGAASPPRRVCQNSHTLFFMHKAPTFSSQGFAIS</sequence>
<keyword evidence="3" id="KW-1185">Reference proteome</keyword>
<dbReference type="EMBL" id="ACVA01000064">
    <property type="protein sequence ID" value="EEX17528.1"/>
    <property type="molecule type" value="Genomic_DNA"/>
</dbReference>